<proteinExistence type="predicted"/>
<dbReference type="RefSeq" id="WP_380044506.1">
    <property type="nucleotide sequence ID" value="NZ_JBHLTC010000006.1"/>
</dbReference>
<name>A0ABV6QGN7_9ACTN</name>
<keyword evidence="2" id="KW-1185">Reference proteome</keyword>
<sequence length="86" mass="8968">MPLFTRDTPAPATAAERVNAAIAQTETALATFTVVVADLESAASELDDTATTAHREADYHRIVAANAENAAAKARTSADKVRTLLG</sequence>
<evidence type="ECO:0000313" key="2">
    <source>
        <dbReference type="Proteomes" id="UP001589890"/>
    </source>
</evidence>
<gene>
    <name evidence="1" type="ORF">ACFFGN_07015</name>
</gene>
<comment type="caution">
    <text evidence="1">The sequence shown here is derived from an EMBL/GenBank/DDBJ whole genome shotgun (WGS) entry which is preliminary data.</text>
</comment>
<reference evidence="1 2" key="1">
    <citation type="submission" date="2024-09" db="EMBL/GenBank/DDBJ databases">
        <authorList>
            <person name="Sun Q."/>
            <person name="Mori K."/>
        </authorList>
    </citation>
    <scope>NUCLEOTIDE SEQUENCE [LARGE SCALE GENOMIC DNA]</scope>
    <source>
        <strain evidence="1 2">CGMCC 1.15906</strain>
    </source>
</reference>
<organism evidence="1 2">
    <name type="scientific">Kribbella deserti</name>
    <dbReference type="NCBI Taxonomy" id="1926257"/>
    <lineage>
        <taxon>Bacteria</taxon>
        <taxon>Bacillati</taxon>
        <taxon>Actinomycetota</taxon>
        <taxon>Actinomycetes</taxon>
        <taxon>Propionibacteriales</taxon>
        <taxon>Kribbellaceae</taxon>
        <taxon>Kribbella</taxon>
    </lineage>
</organism>
<protein>
    <submittedName>
        <fullName evidence="1">Uncharacterized protein</fullName>
    </submittedName>
</protein>
<dbReference type="EMBL" id="JBHLTC010000006">
    <property type="protein sequence ID" value="MFC0623806.1"/>
    <property type="molecule type" value="Genomic_DNA"/>
</dbReference>
<dbReference type="Proteomes" id="UP001589890">
    <property type="component" value="Unassembled WGS sequence"/>
</dbReference>
<accession>A0ABV6QGN7</accession>
<evidence type="ECO:0000313" key="1">
    <source>
        <dbReference type="EMBL" id="MFC0623806.1"/>
    </source>
</evidence>